<feature type="compositionally biased region" description="Basic and acidic residues" evidence="1">
    <location>
        <begin position="25"/>
        <end position="52"/>
    </location>
</feature>
<sequence length="170" mass="19458">MNKHSSSHGMHGENYSRTGARGLHRGMEHESKSMYGKGRERSTDHGDMESSRHGMPGGMNPGMYGGMPSGMPGGMYPGMYGGMPGFGVPQMMQCPPDMPRRYIDRHDRSMDMPYGRYMDMPQGRYMSSQDRLMHMMHNRHLYGRMMDQGRMGEPMEGNMENRGRNMENYE</sequence>
<feature type="region of interest" description="Disordered" evidence="1">
    <location>
        <begin position="1"/>
        <end position="61"/>
    </location>
</feature>
<protein>
    <submittedName>
        <fullName evidence="2">Reflectin-like protein C1</fullName>
    </submittedName>
</protein>
<name>A0A088MRL7_DOROP</name>
<evidence type="ECO:0000256" key="1">
    <source>
        <dbReference type="SAM" id="MobiDB-lite"/>
    </source>
</evidence>
<proteinExistence type="evidence at transcript level"/>
<accession>A0A088MRL7</accession>
<organism evidence="2">
    <name type="scientific">Doryteuthis opalescens</name>
    <name type="common">California market squid</name>
    <name type="synonym">Loligo opalescens</name>
    <dbReference type="NCBI Taxonomy" id="1051066"/>
    <lineage>
        <taxon>Eukaryota</taxon>
        <taxon>Metazoa</taxon>
        <taxon>Spiralia</taxon>
        <taxon>Lophotrochozoa</taxon>
        <taxon>Mollusca</taxon>
        <taxon>Cephalopoda</taxon>
        <taxon>Coleoidea</taxon>
        <taxon>Decapodiformes</taxon>
        <taxon>Myopsida</taxon>
        <taxon>Loliginidae</taxon>
        <taxon>Doryteuthis</taxon>
    </lineage>
</organism>
<dbReference type="AlphaFoldDB" id="A0A088MRL7"/>
<reference evidence="2" key="1">
    <citation type="submission" date="2013-09" db="EMBL/GenBank/DDBJ databases">
        <authorList>
            <person name="DeMartini D.G."/>
            <person name="Morse D.E."/>
        </authorList>
    </citation>
    <scope>NUCLEOTIDE SEQUENCE</scope>
</reference>
<dbReference type="EMBL" id="KF661518">
    <property type="protein sequence ID" value="AIN36559.1"/>
    <property type="molecule type" value="mRNA"/>
</dbReference>
<evidence type="ECO:0000313" key="2">
    <source>
        <dbReference type="EMBL" id="AIN36559.1"/>
    </source>
</evidence>